<dbReference type="Proteomes" id="UP000000641">
    <property type="component" value="Chromosome"/>
</dbReference>
<name>A1S1A3_THEPD</name>
<protein>
    <recommendedName>
        <fullName evidence="3">4-vinyl reductase 4VR domain-containing protein</fullName>
    </recommendedName>
</protein>
<accession>A1S1A3</accession>
<dbReference type="HOGENOM" id="CLU_1801797_0_0_2"/>
<dbReference type="AlphaFoldDB" id="A1S1A3"/>
<dbReference type="OrthoDB" id="46251at2157"/>
<dbReference type="KEGG" id="tpe:Tpen_1838"/>
<evidence type="ECO:0000313" key="1">
    <source>
        <dbReference type="EMBL" id="ABL79233.1"/>
    </source>
</evidence>
<proteinExistence type="predicted"/>
<dbReference type="RefSeq" id="WP_011753498.1">
    <property type="nucleotide sequence ID" value="NC_008698.1"/>
</dbReference>
<sequence length="166" mass="18491">MTIREEARVRGLRPVHVFVASMLAEFRENGVLNFGILRAATEKTGAKIAEMLDEDTPRNLEGAVKFLAEALEVSKDFDVEKNGSILRLRVKSKLCRFCPKGVGGLELPGPLCPFPGLFKGFLEHSAGLKLAYPENFMYRDRDGYCNFLLEVIGTGSDASMKMFQRV</sequence>
<evidence type="ECO:0008006" key="3">
    <source>
        <dbReference type="Google" id="ProtNLM"/>
    </source>
</evidence>
<dbReference type="EMBL" id="CP000505">
    <property type="protein sequence ID" value="ABL79233.1"/>
    <property type="molecule type" value="Genomic_DNA"/>
</dbReference>
<organism evidence="1 2">
    <name type="scientific">Thermofilum pendens (strain DSM 2475 / Hrk 5)</name>
    <dbReference type="NCBI Taxonomy" id="368408"/>
    <lineage>
        <taxon>Archaea</taxon>
        <taxon>Thermoproteota</taxon>
        <taxon>Thermoprotei</taxon>
        <taxon>Thermofilales</taxon>
        <taxon>Thermofilaceae</taxon>
        <taxon>Thermofilum</taxon>
    </lineage>
</organism>
<keyword evidence="2" id="KW-1185">Reference proteome</keyword>
<dbReference type="GeneID" id="4602076"/>
<reference evidence="2" key="1">
    <citation type="journal article" date="2008" name="J. Bacteriol.">
        <title>Genome sequence of Thermofilum pendens reveals an exceptional loss of biosynthetic pathways without genome reduction.</title>
        <authorList>
            <person name="Anderson I."/>
            <person name="Rodriguez J."/>
            <person name="Susanti D."/>
            <person name="Porat I."/>
            <person name="Reich C."/>
            <person name="Ulrich L.E."/>
            <person name="Elkins J.G."/>
            <person name="Mavromatis K."/>
            <person name="Lykidis A."/>
            <person name="Kim E."/>
            <person name="Thompson L.S."/>
            <person name="Nolan M."/>
            <person name="Land M."/>
            <person name="Copeland A."/>
            <person name="Lapidus A."/>
            <person name="Lucas S."/>
            <person name="Detter C."/>
            <person name="Zhulin I.B."/>
            <person name="Olsen G.J."/>
            <person name="Whitman W."/>
            <person name="Mukhopadhyay B."/>
            <person name="Bristow J."/>
            <person name="Kyrpides N."/>
        </authorList>
    </citation>
    <scope>NUCLEOTIDE SEQUENCE [LARGE SCALE GENOMIC DNA]</scope>
    <source>
        <strain evidence="2">DSM 2475 / Hrk 5</strain>
    </source>
</reference>
<dbReference type="STRING" id="368408.Tpen_1838"/>
<dbReference type="eggNOG" id="arCOG07626">
    <property type="taxonomic scope" value="Archaea"/>
</dbReference>
<dbReference type="EnsemblBacteria" id="ABL79233">
    <property type="protein sequence ID" value="ABL79233"/>
    <property type="gene ID" value="Tpen_1838"/>
</dbReference>
<evidence type="ECO:0000313" key="2">
    <source>
        <dbReference type="Proteomes" id="UP000000641"/>
    </source>
</evidence>
<gene>
    <name evidence="1" type="ordered locus">Tpen_1838</name>
</gene>